<dbReference type="EMBL" id="JAESWC010000001">
    <property type="protein sequence ID" value="MBL4934604.1"/>
    <property type="molecule type" value="Genomic_DNA"/>
</dbReference>
<evidence type="ECO:0000259" key="9">
    <source>
        <dbReference type="Pfam" id="PF02782"/>
    </source>
</evidence>
<evidence type="ECO:0000256" key="5">
    <source>
        <dbReference type="ARBA" id="ARBA00022840"/>
    </source>
</evidence>
<feature type="domain" description="Carbohydrate kinase FGGY C-terminal" evidence="9">
    <location>
        <begin position="260"/>
        <end position="450"/>
    </location>
</feature>
<keyword evidence="4" id="KW-0418">Kinase</keyword>
<dbReference type="InterPro" id="IPR013449">
    <property type="entry name" value="Rhamnulokinase"/>
</dbReference>
<keyword evidence="2" id="KW-0808">Transferase</keyword>
<keyword evidence="3" id="KW-0547">Nucleotide-binding</keyword>
<dbReference type="PANTHER" id="PTHR10196:SF93">
    <property type="entry name" value="L-RHAMNULOKINASE"/>
    <property type="match status" value="1"/>
</dbReference>
<proteinExistence type="inferred from homology"/>
<dbReference type="Pfam" id="PF02782">
    <property type="entry name" value="FGGY_C"/>
    <property type="match status" value="1"/>
</dbReference>
<dbReference type="Pfam" id="PF00370">
    <property type="entry name" value="FGGY_N"/>
    <property type="match status" value="1"/>
</dbReference>
<evidence type="ECO:0000256" key="7">
    <source>
        <dbReference type="ARBA" id="ARBA00023308"/>
    </source>
</evidence>
<evidence type="ECO:0000256" key="6">
    <source>
        <dbReference type="ARBA" id="ARBA00023157"/>
    </source>
</evidence>
<evidence type="ECO:0000313" key="11">
    <source>
        <dbReference type="Proteomes" id="UP000632377"/>
    </source>
</evidence>
<gene>
    <name evidence="10" type="ORF">JK636_02405</name>
</gene>
<dbReference type="InterPro" id="IPR018484">
    <property type="entry name" value="FGGY_N"/>
</dbReference>
<dbReference type="Gene3D" id="3.30.420.40">
    <property type="match status" value="2"/>
</dbReference>
<dbReference type="InterPro" id="IPR000577">
    <property type="entry name" value="Carb_kinase_FGGY"/>
</dbReference>
<evidence type="ECO:0000256" key="1">
    <source>
        <dbReference type="ARBA" id="ARBA00009156"/>
    </source>
</evidence>
<dbReference type="InterPro" id="IPR043129">
    <property type="entry name" value="ATPase_NBD"/>
</dbReference>
<evidence type="ECO:0000259" key="8">
    <source>
        <dbReference type="Pfam" id="PF00370"/>
    </source>
</evidence>
<keyword evidence="11" id="KW-1185">Reference proteome</keyword>
<dbReference type="PANTHER" id="PTHR10196">
    <property type="entry name" value="SUGAR KINASE"/>
    <property type="match status" value="1"/>
</dbReference>
<accession>A0ABS1T5J0</accession>
<keyword evidence="7" id="KW-0684">Rhamnose metabolism</keyword>
<keyword evidence="6" id="KW-1015">Disulfide bond</keyword>
<keyword evidence="5" id="KW-0067">ATP-binding</keyword>
<evidence type="ECO:0000256" key="2">
    <source>
        <dbReference type="ARBA" id="ARBA00022679"/>
    </source>
</evidence>
<dbReference type="SUPFAM" id="SSF53067">
    <property type="entry name" value="Actin-like ATPase domain"/>
    <property type="match status" value="2"/>
</dbReference>
<dbReference type="CDD" id="cd07771">
    <property type="entry name" value="ASKHA_NBD_FGGY_RhaB-like"/>
    <property type="match status" value="1"/>
</dbReference>
<feature type="domain" description="Carbohydrate kinase FGGY N-terminal" evidence="8">
    <location>
        <begin position="10"/>
        <end position="248"/>
    </location>
</feature>
<protein>
    <submittedName>
        <fullName evidence="10">Rhamnulokinase</fullName>
    </submittedName>
</protein>
<comment type="caution">
    <text evidence="10">The sequence shown here is derived from an EMBL/GenBank/DDBJ whole genome shotgun (WGS) entry which is preliminary data.</text>
</comment>
<name>A0ABS1T5J0_9CLOT</name>
<dbReference type="Proteomes" id="UP000632377">
    <property type="component" value="Unassembled WGS sequence"/>
</dbReference>
<dbReference type="PIRSF" id="PIRSF000538">
    <property type="entry name" value="GlpK"/>
    <property type="match status" value="1"/>
</dbReference>
<organism evidence="10 11">
    <name type="scientific">Clostridium rhizosphaerae</name>
    <dbReference type="NCBI Taxonomy" id="2803861"/>
    <lineage>
        <taxon>Bacteria</taxon>
        <taxon>Bacillati</taxon>
        <taxon>Bacillota</taxon>
        <taxon>Clostridia</taxon>
        <taxon>Eubacteriales</taxon>
        <taxon>Clostridiaceae</taxon>
        <taxon>Clostridium</taxon>
    </lineage>
</organism>
<reference evidence="10 11" key="1">
    <citation type="submission" date="2021-01" db="EMBL/GenBank/DDBJ databases">
        <title>Genome public.</title>
        <authorList>
            <person name="Liu C."/>
            <person name="Sun Q."/>
        </authorList>
    </citation>
    <scope>NUCLEOTIDE SEQUENCE [LARGE SCALE GENOMIC DNA]</scope>
    <source>
        <strain evidence="10 11">YIM B02515</strain>
    </source>
</reference>
<dbReference type="InterPro" id="IPR018485">
    <property type="entry name" value="FGGY_C"/>
</dbReference>
<evidence type="ECO:0000256" key="3">
    <source>
        <dbReference type="ARBA" id="ARBA00022741"/>
    </source>
</evidence>
<evidence type="ECO:0000256" key="4">
    <source>
        <dbReference type="ARBA" id="ARBA00022777"/>
    </source>
</evidence>
<comment type="similarity">
    <text evidence="1">Belongs to the FGGY kinase family.</text>
</comment>
<evidence type="ECO:0000313" key="10">
    <source>
        <dbReference type="EMBL" id="MBL4934604.1"/>
    </source>
</evidence>
<sequence>MGAGDSLQFLAFDLGASSGRAFVGEFKDNRLTLKEIHRFLNEPVMFSKHLQWDILRLCHEIKQGILKCKNQGYNIESIGVDTWGVDFGLLDEDGELMSNPYHYRDDRTQDIMEKCFEYIKKEELFKETGLQFAPYNTIYQLLSMIENEDKKLYNAKTLLLMPDLINYMLTGEKVSEFTEVTTTQLYSYKNSYWNEETLEKLNIPKYIFTSIIKPGEQVGILRESICKELGISPIKVIAVGGHDTASAAAAVPGLGENHVFISSGTWSLLGIENDKPIINEKVFQYNFTNEGGVNDKVLLLKNIMGLWILQECKRAWEREGKNIGFSDMVQLAEAEAGGRCFIDPDNDLFYAPGNMPERVREFCRNTNQFVPETIGEIVRCVEESLALKYRWAIEKLEEITSRKIDTIHMVGGGIQDKLLCQLTANVTGKEVIAGPVEATAIGNIIVQAQAVGIIKNIAHGKEIIINSFEIIEYKPLDNEKYTVNYEKFLKIINK</sequence>